<gene>
    <name evidence="1" type="primary">gp_15340</name>
</gene>
<proteinExistence type="predicted"/>
<dbReference type="GeneID" id="75691377"/>
<dbReference type="EMBL" id="MZ130476">
    <property type="protein sequence ID" value="QWM89239.1"/>
    <property type="molecule type" value="Genomic_DNA"/>
</dbReference>
<dbReference type="RefSeq" id="YP_010358811.1">
    <property type="nucleotide sequence ID" value="NC_062766.1"/>
</dbReference>
<evidence type="ECO:0008006" key="3">
    <source>
        <dbReference type="Google" id="ProtNLM"/>
    </source>
</evidence>
<dbReference type="Gene3D" id="3.40.30.10">
    <property type="entry name" value="Glutaredoxin"/>
    <property type="match status" value="1"/>
</dbReference>
<sequence length="91" mass="10442">MKTIQFVKTNDCLACEVVENIIFDTIYEGNLPTYIDVQKDTCNDAQTRVSMFHTTTVPLIIFRVDDKEVARITGSMPADFYKTVINKFIEL</sequence>
<keyword evidence="2" id="KW-1185">Reference proteome</keyword>
<accession>A0AAE7RTS6</accession>
<evidence type="ECO:0000313" key="2">
    <source>
        <dbReference type="Proteomes" id="UP000827429"/>
    </source>
</evidence>
<evidence type="ECO:0000313" key="1">
    <source>
        <dbReference type="EMBL" id="QWM89239.1"/>
    </source>
</evidence>
<dbReference type="Proteomes" id="UP000827429">
    <property type="component" value="Segment"/>
</dbReference>
<dbReference type="KEGG" id="vg:75691377"/>
<protein>
    <recommendedName>
        <fullName evidence="3">Thioredoxin</fullName>
    </recommendedName>
</protein>
<reference evidence="1 2" key="1">
    <citation type="submission" date="2021-04" db="EMBL/GenBank/DDBJ databases">
        <authorList>
            <person name="Shkoporov A.N."/>
            <person name="Stockdale S.R."/>
            <person name="Guerin E."/>
            <person name="Ross R.P."/>
            <person name="Hill C."/>
        </authorList>
    </citation>
    <scope>NUCLEOTIDE SEQUENCE [LARGE SCALE GENOMIC DNA]</scope>
    <source>
        <strain evidence="2">cr123_1</strain>
    </source>
</reference>
<organism evidence="1 2">
    <name type="scientific">uncultured phage cr123_1</name>
    <dbReference type="NCBI Taxonomy" id="2986401"/>
    <lineage>
        <taxon>Viruses</taxon>
        <taxon>Duplodnaviria</taxon>
        <taxon>Heunggongvirae</taxon>
        <taxon>Uroviricota</taxon>
        <taxon>Caudoviricetes</taxon>
        <taxon>Crassvirales</taxon>
        <taxon>Intestiviridae</taxon>
        <taxon>Crudevirinae</taxon>
        <taxon>Delmidovirus</taxon>
        <taxon>Delmidovirus copri</taxon>
    </lineage>
</organism>
<dbReference type="SUPFAM" id="SSF52833">
    <property type="entry name" value="Thioredoxin-like"/>
    <property type="match status" value="1"/>
</dbReference>
<name>A0AAE7RTS6_9CAUD</name>
<dbReference type="InterPro" id="IPR036249">
    <property type="entry name" value="Thioredoxin-like_sf"/>
</dbReference>